<name>A0ABS5C9C8_9BACL</name>
<keyword evidence="1" id="KW-0805">Transcription regulation</keyword>
<evidence type="ECO:0000313" key="7">
    <source>
        <dbReference type="Proteomes" id="UP000673394"/>
    </source>
</evidence>
<dbReference type="Proteomes" id="UP000673394">
    <property type="component" value="Unassembled WGS sequence"/>
</dbReference>
<dbReference type="SMART" id="SM00342">
    <property type="entry name" value="HTH_ARAC"/>
    <property type="match status" value="1"/>
</dbReference>
<feature type="transmembrane region" description="Helical" evidence="4">
    <location>
        <begin position="293"/>
        <end position="313"/>
    </location>
</feature>
<comment type="caution">
    <text evidence="6">The sequence shown here is derived from an EMBL/GenBank/DDBJ whole genome shotgun (WGS) entry which is preliminary data.</text>
</comment>
<accession>A0ABS5C9C8</accession>
<proteinExistence type="predicted"/>
<feature type="transmembrane region" description="Helical" evidence="4">
    <location>
        <begin position="12"/>
        <end position="36"/>
    </location>
</feature>
<dbReference type="PANTHER" id="PTHR43280">
    <property type="entry name" value="ARAC-FAMILY TRANSCRIPTIONAL REGULATOR"/>
    <property type="match status" value="1"/>
</dbReference>
<keyword evidence="4" id="KW-0812">Transmembrane</keyword>
<evidence type="ECO:0000256" key="3">
    <source>
        <dbReference type="ARBA" id="ARBA00023163"/>
    </source>
</evidence>
<dbReference type="Gene3D" id="3.30.450.20">
    <property type="entry name" value="PAS domain"/>
    <property type="match status" value="1"/>
</dbReference>
<keyword evidence="7" id="KW-1185">Reference proteome</keyword>
<evidence type="ECO:0000256" key="1">
    <source>
        <dbReference type="ARBA" id="ARBA00023015"/>
    </source>
</evidence>
<dbReference type="PROSITE" id="PS00041">
    <property type="entry name" value="HTH_ARAC_FAMILY_1"/>
    <property type="match status" value="1"/>
</dbReference>
<dbReference type="SUPFAM" id="SSF46689">
    <property type="entry name" value="Homeodomain-like"/>
    <property type="match status" value="1"/>
</dbReference>
<dbReference type="InterPro" id="IPR020449">
    <property type="entry name" value="Tscrpt_reg_AraC-type_HTH"/>
</dbReference>
<evidence type="ECO:0000259" key="5">
    <source>
        <dbReference type="PROSITE" id="PS01124"/>
    </source>
</evidence>
<keyword evidence="3" id="KW-0804">Transcription</keyword>
<sequence>MRFLNFYRSKKYLQRIILSVTSLIIILVSIFSYIVFQYAQNIIIGIQNESNTKVLSQIQYNIDYMNEVVRNIATSLYFDNDVIPLMTASKPDQVDLLTRRMKIDKFADYTPFIDSIIVYNGQMDKFIWGGNAELQNSADIRYAKLKELLNGQHEVPKMRLFSLKEDVFSIVNYDAFPYKKGKSALFINVKTQWLFENIQIINRLAGQLNENIFIVDELGHSITPHKDAAISAPEIQQIITQLPATEGESGYYRFGSGSKEKMISYMNIHENGWKIISVVPLEMLMGKVERLKTLLILVTSGFLFISILFALWISHRLYRPVGNLLNHVKPLRAVDQEQGQKGDELAYISSEYHRALAQVSKAEKDQISMHNIARQFYLRKLIHDSQTISDIQIQEYIRENELNIGLTGAYLLCIIKIDKSQTFIPIREKKLVYFAISNIAQEIVARKYRCETVEMKQDHLAMLISIEYAGDEMYRELIAELQHVQEVVLRMYHVTFSAAFSEAVDNLEKLSHYYNEALHDFQYKYIFGPGAVIVPGMISVNQRNHEANLPVELEKKLIESIKLNQSELFGKTLDRTFKHISSLHYDYIEYMIMHVLLLMKVAIKEINHNRIHPVSIDLSDTNRKILESETMEESKLVFQAIYEELSDRLNHQEADGRNEVLMDAIKEIIETKYTDVNLSLQEIADAMRMSPTYIGKLFKKWHGQSVAEFINEIRLRYAVQYLEENKYNINDIIDKVGFGNRSIFFRLFKNKFGTTPKEYRISKSIMDN</sequence>
<dbReference type="PANTHER" id="PTHR43280:SF2">
    <property type="entry name" value="HTH-TYPE TRANSCRIPTIONAL REGULATOR EXSA"/>
    <property type="match status" value="1"/>
</dbReference>
<protein>
    <submittedName>
        <fullName evidence="6">AraC family transcriptional regulator</fullName>
    </submittedName>
</protein>
<gene>
    <name evidence="6" type="ORF">I8J30_07805</name>
</gene>
<keyword evidence="4" id="KW-0472">Membrane</keyword>
<dbReference type="InterPro" id="IPR018060">
    <property type="entry name" value="HTH_AraC"/>
</dbReference>
<feature type="domain" description="HTH araC/xylS-type" evidence="5">
    <location>
        <begin position="663"/>
        <end position="762"/>
    </location>
</feature>
<dbReference type="EMBL" id="JAGKSP010000002">
    <property type="protein sequence ID" value="MBP3962609.1"/>
    <property type="molecule type" value="Genomic_DNA"/>
</dbReference>
<evidence type="ECO:0000256" key="2">
    <source>
        <dbReference type="ARBA" id="ARBA00023125"/>
    </source>
</evidence>
<reference evidence="6 7" key="1">
    <citation type="submission" date="2021-04" db="EMBL/GenBank/DDBJ databases">
        <title>Paenibacillus sp. DLE-14 whole genome sequence.</title>
        <authorList>
            <person name="Ham Y.J."/>
        </authorList>
    </citation>
    <scope>NUCLEOTIDE SEQUENCE [LARGE SCALE GENOMIC DNA]</scope>
    <source>
        <strain evidence="6 7">DLE-14</strain>
    </source>
</reference>
<dbReference type="InterPro" id="IPR009057">
    <property type="entry name" value="Homeodomain-like_sf"/>
</dbReference>
<evidence type="ECO:0000256" key="4">
    <source>
        <dbReference type="SAM" id="Phobius"/>
    </source>
</evidence>
<keyword evidence="2" id="KW-0238">DNA-binding</keyword>
<evidence type="ECO:0000313" key="6">
    <source>
        <dbReference type="EMBL" id="MBP3962609.1"/>
    </source>
</evidence>
<organism evidence="6 7">
    <name type="scientific">Paenibacillus lignilyticus</name>
    <dbReference type="NCBI Taxonomy" id="1172615"/>
    <lineage>
        <taxon>Bacteria</taxon>
        <taxon>Bacillati</taxon>
        <taxon>Bacillota</taxon>
        <taxon>Bacilli</taxon>
        <taxon>Bacillales</taxon>
        <taxon>Paenibacillaceae</taxon>
        <taxon>Paenibacillus</taxon>
    </lineage>
</organism>
<dbReference type="PRINTS" id="PR00032">
    <property type="entry name" value="HTHARAC"/>
</dbReference>
<dbReference type="Pfam" id="PF12833">
    <property type="entry name" value="HTH_18"/>
    <property type="match status" value="1"/>
</dbReference>
<dbReference type="RefSeq" id="WP_210656936.1">
    <property type="nucleotide sequence ID" value="NZ_JAGKSP010000002.1"/>
</dbReference>
<dbReference type="Gene3D" id="1.10.10.60">
    <property type="entry name" value="Homeodomain-like"/>
    <property type="match status" value="2"/>
</dbReference>
<keyword evidence="4" id="KW-1133">Transmembrane helix</keyword>
<dbReference type="PROSITE" id="PS01124">
    <property type="entry name" value="HTH_ARAC_FAMILY_2"/>
    <property type="match status" value="1"/>
</dbReference>
<dbReference type="InterPro" id="IPR018062">
    <property type="entry name" value="HTH_AraC-typ_CS"/>
</dbReference>